<comment type="caution">
    <text evidence="1">The sequence shown here is derived from an EMBL/GenBank/DDBJ whole genome shotgun (WGS) entry which is preliminary data.</text>
</comment>
<dbReference type="OrthoDB" id="1746166at2"/>
<dbReference type="EMBL" id="QHHQ01000001">
    <property type="protein sequence ID" value="RAI04428.1"/>
    <property type="molecule type" value="Genomic_DNA"/>
</dbReference>
<dbReference type="Proteomes" id="UP000249590">
    <property type="component" value="Unassembled WGS sequence"/>
</dbReference>
<evidence type="ECO:0000313" key="1">
    <source>
        <dbReference type="EMBL" id="RAI04428.1"/>
    </source>
</evidence>
<accession>A0A8B2NW75</accession>
<dbReference type="InterPro" id="IPR011043">
    <property type="entry name" value="Gal_Oxase/kelch_b-propeller"/>
</dbReference>
<evidence type="ECO:0000313" key="2">
    <source>
        <dbReference type="Proteomes" id="UP000249590"/>
    </source>
</evidence>
<proteinExistence type="predicted"/>
<keyword evidence="2" id="KW-1185">Reference proteome</keyword>
<dbReference type="AlphaFoldDB" id="A0A8B2NW75"/>
<gene>
    <name evidence="1" type="ORF">DLJ53_00670</name>
</gene>
<sequence>MRVGVGGLGDGHNNYAHSMAWFKGRIFLGTTRSNLCMLRLQSSYSDLPLEVWPVECPENMDELYKLDRRAQIWAYDPATDEWEMVFRAPLVEGAEGQLVPREIGYRSMAVFQAASDPEPALYIAAWAPGRAPGGHIMRTTDGVNFERVTRYGILDTPASVTRCLTTLGDKIYFAPTARRGTDGGQQNTAGLPIVFESVDPSTDVWTEVSEPGFGDEGNMGIFTLVAEGNQLYAGTFNLEGLQVWAAECTGTPPYRWRKIIDKGAGRGPLNQAVASMAAFNGSVYVGTGIQGGGTDRVNNVGPAAAEVIRINPDDSWDIISGDARVIDERRIDPLSGLRAGFGNFFNGYVWTMAVHDGWLYAGTYDWSVTMRWAKLDQSPPRARSLFEKLGTETVIENEGGADLWRTRDGENWLPVTRRGFGNAYNFGIRNLVSTPRGMFVGTANVFGPRVAVRDGDGWVYEDNPLGGLEVWMGQDAAQ</sequence>
<name>A0A8B2NW75_9HYPH</name>
<organism evidence="1 2">
    <name type="scientific">Acuticoccus sediminis</name>
    <dbReference type="NCBI Taxonomy" id="2184697"/>
    <lineage>
        <taxon>Bacteria</taxon>
        <taxon>Pseudomonadati</taxon>
        <taxon>Pseudomonadota</taxon>
        <taxon>Alphaproteobacteria</taxon>
        <taxon>Hyphomicrobiales</taxon>
        <taxon>Amorphaceae</taxon>
        <taxon>Acuticoccus</taxon>
    </lineage>
</organism>
<reference evidence="1 2" key="1">
    <citation type="submission" date="2018-05" db="EMBL/GenBank/DDBJ databases">
        <title>Acuticoccus sediminis sp. nov., isolated from deep-sea sediment of Indian Ocean.</title>
        <authorList>
            <person name="Liu X."/>
            <person name="Lai Q."/>
            <person name="Du Y."/>
            <person name="Sun F."/>
            <person name="Zhang X."/>
            <person name="Wang S."/>
            <person name="Shao Z."/>
        </authorList>
    </citation>
    <scope>NUCLEOTIDE SEQUENCE [LARGE SCALE GENOMIC DNA]</scope>
    <source>
        <strain evidence="1 2">PTG4-2</strain>
    </source>
</reference>
<dbReference type="SUPFAM" id="SSF50965">
    <property type="entry name" value="Galactose oxidase, central domain"/>
    <property type="match status" value="1"/>
</dbReference>
<protein>
    <submittedName>
        <fullName evidence="1">Uncharacterized protein</fullName>
    </submittedName>
</protein>